<keyword evidence="5" id="KW-0539">Nucleus</keyword>
<sequence>MDRERERERVGARSDAASLWIDFLLLPPKLEEHLAAGPAAIPTPPDLISMFLEQALLNQKALNGGSSGNIAGKDAETQGSIKVASKTASVLCERAARVAVAAQMTLSEIELSLASQQHQFVLLKTLIKHDEGRSLLHQCNLHRWLLHKALQCYPVGSAAPNAASPTPRLGYWTAGDDLGEVFHNIVNGNGDTASFCGAGESRIEEEQPSLEFLEQVLKNEDFIEQGAQEEEGEPIQVSAKSRTKSNSPQSCENGGSDKEQLLSTAYKCQVLFDVAEVHFMRGRIRQAYEFFDKCRESLTFLSSRKGIPGKQYGEDSSVTSMITSSTNSLHQEMPVPEDRLAGFIVACRMLLSGASLSESATLTETAAEVSLNVSTFNEPDPSFGAPSMQQLSVIACEKSRWMSRSCSRVDSPYSGPGSDGVVCRETLLKRENSEVTKDEGAYANNGVRMADDGASYRQNKRSRSSKYTGDINGNSGPKVFEVENVQTHCNEIEVQAKRHHGLKPDPQELQRGGDSGVVVKENFTNGSDTDVHETKCLQVNGTKTEQTAAHSKEERLAIDNCHSQMKQNVAREKEQVMSDAGYGAQFRLIVDLEVESAEDSLYDPNSVVKSTDTERRSTQGLLTQNFCEDVLRGHLSWAYCLSVEKDSTLTKLDRLKVAACNVVRSVLEGASVEMFLRISDQLEDSRDAIGFLMRLLQAIKVVEEGNLPPSTGSYVLDCRLKERLNKLGFFKQVQIVQGSGETSSLVLQRVHDLAMYVCSVIDEPWCWDCAVKHRLAKKTDLPRFTSPFPSHCFKPLKSSATFVNTASGSNGYIESGSKKMEEMKVMSQSDILMCLLELEDLTDIEAIVERIRSEGRGAASKEVSTDAQQGSPEVISEKKPVDTVSTHECSLFPPPQSKTLSQPSGSHQVQATNSRLMLTYDEVRSVSTPYTVYKVPHFEDDVATVLKRQAFTVLDISRETQEASRFYELSLGLVPDDIDSSMMLWLFERTADTEGRSEALSEGRSLLASSQWSRSLPMKCERALLPNSELLDFAILFLIEKELWHFLSELCKWVLSLMKETISRDSELNTKSGSDSGTGGPETNGTRSESSTKTATVHGQQKHRRLLHTVKLGSILSDLLPLCISLQAETSRNHFNEDVARLGSKLSQLFEDFMCVLTGIETDGQSQGSDHAPDWRATHSGLNLPPLYTGAAGAPLISKVANPRALMALASLTAGWLHRCHAAGLSTWPLAVERYGVLAGVTAGAALPPPPGSLPYSASVLRPVPPRVSPDWGRDLFGVLLEAIVSIPGVVEGDREKGHRWLQGLADLAFEDESHVRALRLYLQAGAVRSAHYCDRSASMCRDIFTRWVIQRMVAACRAIGAGVQAAVLCQCPNTPEHETAFRILQENTLIVDRDAAAYFECLWEVPILELLVNMHAKAGDEARVNILIGLLQQPALNVHNPPAIRQAHINTMEQRFLQRLAGELLD</sequence>
<dbReference type="EMBL" id="AP019866">
    <property type="protein sequence ID" value="BBN00385.1"/>
    <property type="molecule type" value="Genomic_DNA"/>
</dbReference>
<evidence type="ECO:0000256" key="3">
    <source>
        <dbReference type="ARBA" id="ARBA00007147"/>
    </source>
</evidence>
<feature type="compositionally biased region" description="Polar residues" evidence="6">
    <location>
        <begin position="238"/>
        <end position="253"/>
    </location>
</feature>
<protein>
    <recommendedName>
        <fullName evidence="7">INTS8 TPR repeats domain-containing protein</fullName>
    </recommendedName>
</protein>
<gene>
    <name evidence="9" type="ORF">AXG93_4129s1190</name>
    <name evidence="8" type="ORF">Mp_1g28690</name>
</gene>
<name>A0A176VDS7_MARPO</name>
<feature type="compositionally biased region" description="Polar residues" evidence="6">
    <location>
        <begin position="1083"/>
        <end position="1099"/>
    </location>
</feature>
<feature type="region of interest" description="Disordered" evidence="6">
    <location>
        <begin position="227"/>
        <end position="257"/>
    </location>
</feature>
<dbReference type="PANTHER" id="PTHR13350">
    <property type="entry name" value="INTEGRATOR COMPLEX SUBUNIT 8"/>
    <property type="match status" value="1"/>
</dbReference>
<accession>A0A176VDS7</accession>
<feature type="region of interest" description="Disordered" evidence="6">
    <location>
        <begin position="1066"/>
        <end position="1101"/>
    </location>
</feature>
<evidence type="ECO:0000256" key="1">
    <source>
        <dbReference type="ARBA" id="ARBA00004123"/>
    </source>
</evidence>
<evidence type="ECO:0000256" key="5">
    <source>
        <dbReference type="ARBA" id="ARBA00023242"/>
    </source>
</evidence>
<evidence type="ECO:0000313" key="10">
    <source>
        <dbReference type="Proteomes" id="UP000077202"/>
    </source>
</evidence>
<dbReference type="EMBL" id="LVLJ01003939">
    <property type="protein sequence ID" value="OAE19088.1"/>
    <property type="molecule type" value="Genomic_DNA"/>
</dbReference>
<dbReference type="PANTHER" id="PTHR13350:SF1">
    <property type="entry name" value="INTEGRATOR COMPLEX SUBUNIT 8"/>
    <property type="match status" value="1"/>
</dbReference>
<dbReference type="InterPro" id="IPR057980">
    <property type="entry name" value="TPR_INTS8"/>
</dbReference>
<comment type="subcellular location">
    <subcellularLocation>
        <location evidence="2">Chromosome</location>
    </subcellularLocation>
    <subcellularLocation>
        <location evidence="1">Nucleus</location>
    </subcellularLocation>
</comment>
<organism evidence="9 10">
    <name type="scientific">Marchantia polymorpha subsp. ruderalis</name>
    <dbReference type="NCBI Taxonomy" id="1480154"/>
    <lineage>
        <taxon>Eukaryota</taxon>
        <taxon>Viridiplantae</taxon>
        <taxon>Streptophyta</taxon>
        <taxon>Embryophyta</taxon>
        <taxon>Marchantiophyta</taxon>
        <taxon>Marchantiopsida</taxon>
        <taxon>Marchantiidae</taxon>
        <taxon>Marchantiales</taxon>
        <taxon>Marchantiaceae</taxon>
        <taxon>Marchantia</taxon>
    </lineage>
</organism>
<dbReference type="GO" id="GO:0034472">
    <property type="term" value="P:snRNA 3'-end processing"/>
    <property type="evidence" value="ECO:0007669"/>
    <property type="project" value="InterPro"/>
</dbReference>
<feature type="compositionally biased region" description="Polar residues" evidence="6">
    <location>
        <begin position="465"/>
        <end position="475"/>
    </location>
</feature>
<keyword evidence="10" id="KW-1185">Reference proteome</keyword>
<dbReference type="Proteomes" id="UP000077202">
    <property type="component" value="Unassembled WGS sequence"/>
</dbReference>
<comment type="similarity">
    <text evidence="3">Belongs to the Integrator subunit 8 family.</text>
</comment>
<dbReference type="GO" id="GO:0032039">
    <property type="term" value="C:integrator complex"/>
    <property type="evidence" value="ECO:0007669"/>
    <property type="project" value="TreeGrafter"/>
</dbReference>
<reference evidence="8" key="2">
    <citation type="journal article" date="2019" name="Curr. Biol.">
        <title>Chromatin organization in early land plants reveals an ancestral association between H3K27me3, transposons, and constitutive heterochromatin.</title>
        <authorList>
            <person name="Montgomery S.A."/>
            <person name="Tanizawa Y."/>
            <person name="Galik B."/>
            <person name="Wang N."/>
            <person name="Ito T."/>
            <person name="Mochizuki T."/>
            <person name="Akimcheva S."/>
            <person name="Bowman J."/>
            <person name="Cognat V."/>
            <person name="Drouard L."/>
            <person name="Ekker H."/>
            <person name="Houng S."/>
            <person name="Kohchi T."/>
            <person name="Lin S."/>
            <person name="Liu L.D."/>
            <person name="Nakamura Y."/>
            <person name="Valeeva L.R."/>
            <person name="Shakirov E.V."/>
            <person name="Shippen D.E."/>
            <person name="Wei W."/>
            <person name="Yagura M."/>
            <person name="Yamaoka S."/>
            <person name="Yamato K.T."/>
            <person name="Liu C."/>
            <person name="Berger F."/>
        </authorList>
    </citation>
    <scope>NUCLEOTIDE SEQUENCE [LARGE SCALE GENOMIC DNA]</scope>
    <source>
        <strain evidence="8">Tak-1</strain>
    </source>
</reference>
<evidence type="ECO:0000313" key="8">
    <source>
        <dbReference type="EMBL" id="BBN00385.1"/>
    </source>
</evidence>
<evidence type="ECO:0000313" key="9">
    <source>
        <dbReference type="EMBL" id="OAE19088.1"/>
    </source>
</evidence>
<feature type="region of interest" description="Disordered" evidence="6">
    <location>
        <begin position="855"/>
        <end position="880"/>
    </location>
</feature>
<proteinExistence type="inferred from homology"/>
<evidence type="ECO:0000256" key="4">
    <source>
        <dbReference type="ARBA" id="ARBA00022454"/>
    </source>
</evidence>
<reference evidence="11" key="3">
    <citation type="journal article" date="2020" name="Curr. Biol.">
        <title>Chromatin organization in early land plants reveals an ancestral association between H3K27me3, transposons, and constitutive heterochromatin.</title>
        <authorList>
            <person name="Montgomery S.A."/>
            <person name="Tanizawa Y."/>
            <person name="Galik B."/>
            <person name="Wang N."/>
            <person name="Ito T."/>
            <person name="Mochizuki T."/>
            <person name="Akimcheva S."/>
            <person name="Bowman J.L."/>
            <person name="Cognat V."/>
            <person name="Marechal-Drouard L."/>
            <person name="Ekker H."/>
            <person name="Hong S.F."/>
            <person name="Kohchi T."/>
            <person name="Lin S.S."/>
            <person name="Liu L.D."/>
            <person name="Nakamura Y."/>
            <person name="Valeeva L.R."/>
            <person name="Shakirov E.V."/>
            <person name="Shippen D.E."/>
            <person name="Wei W.L."/>
            <person name="Yagura M."/>
            <person name="Yamaoka S."/>
            <person name="Yamato K.T."/>
            <person name="Liu C."/>
            <person name="Berger F."/>
        </authorList>
    </citation>
    <scope>NUCLEOTIDE SEQUENCE [LARGE SCALE GENOMIC DNA]</scope>
    <source>
        <strain evidence="11">Tak-1</strain>
    </source>
</reference>
<reference evidence="9 10" key="1">
    <citation type="submission" date="2016-03" db="EMBL/GenBank/DDBJ databases">
        <title>Mechanisms controlling the formation of the plant cell surface in tip-growing cells are functionally conserved among land plants.</title>
        <authorList>
            <person name="Honkanen S."/>
            <person name="Jones V.A."/>
            <person name="Morieri G."/>
            <person name="Champion C."/>
            <person name="Hetherington A.J."/>
            <person name="Kelly S."/>
            <person name="Saint-Marcoux D."/>
            <person name="Proust H."/>
            <person name="Prescott H."/>
            <person name="Dolan L."/>
        </authorList>
    </citation>
    <scope>NUCLEOTIDE SEQUENCE [LARGE SCALE GENOMIC DNA]</scope>
    <source>
        <strain evidence="10">cv. Tak-1 and cv. Tak-2</strain>
        <tissue evidence="9">Whole gametophyte</tissue>
    </source>
</reference>
<evidence type="ECO:0000259" key="7">
    <source>
        <dbReference type="Pfam" id="PF25756"/>
    </source>
</evidence>
<feature type="domain" description="INTS8 TPR repeats" evidence="7">
    <location>
        <begin position="1300"/>
        <end position="1462"/>
    </location>
</feature>
<dbReference type="Pfam" id="PF25756">
    <property type="entry name" value="TPR_INTS8"/>
    <property type="match status" value="1"/>
</dbReference>
<keyword evidence="4" id="KW-0158">Chromosome</keyword>
<evidence type="ECO:0000256" key="2">
    <source>
        <dbReference type="ARBA" id="ARBA00004286"/>
    </source>
</evidence>
<dbReference type="GO" id="GO:0005694">
    <property type="term" value="C:chromosome"/>
    <property type="evidence" value="ECO:0007669"/>
    <property type="project" value="UniProtKB-SubCell"/>
</dbReference>
<dbReference type="Proteomes" id="UP001162541">
    <property type="component" value="Chromosome 1"/>
</dbReference>
<evidence type="ECO:0000313" key="11">
    <source>
        <dbReference type="Proteomes" id="UP001162541"/>
    </source>
</evidence>
<feature type="region of interest" description="Disordered" evidence="6">
    <location>
        <begin position="451"/>
        <end position="475"/>
    </location>
</feature>
<evidence type="ECO:0000256" key="6">
    <source>
        <dbReference type="SAM" id="MobiDB-lite"/>
    </source>
</evidence>
<dbReference type="InterPro" id="IPR038751">
    <property type="entry name" value="INTS8"/>
</dbReference>